<dbReference type="InParanoid" id="A0A251TJQ2"/>
<protein>
    <submittedName>
        <fullName evidence="3">Uncharacterized protein</fullName>
    </submittedName>
</protein>
<dbReference type="Gramene" id="mRNA:HanXRQr2_Chr10g0437131">
    <property type="protein sequence ID" value="mRNA:HanXRQr2_Chr10g0437131"/>
    <property type="gene ID" value="HanXRQr2_Chr10g0437131"/>
</dbReference>
<dbReference type="Proteomes" id="UP000215914">
    <property type="component" value="Chromosome 10"/>
</dbReference>
<proteinExistence type="predicted"/>
<evidence type="ECO:0000256" key="1">
    <source>
        <dbReference type="SAM" id="MobiDB-lite"/>
    </source>
</evidence>
<dbReference type="EMBL" id="CM007899">
    <property type="protein sequence ID" value="OTG11320.1"/>
    <property type="molecule type" value="Genomic_DNA"/>
</dbReference>
<reference evidence="2 4" key="1">
    <citation type="journal article" date="2017" name="Nature">
        <title>The sunflower genome provides insights into oil metabolism, flowering and Asterid evolution.</title>
        <authorList>
            <person name="Badouin H."/>
            <person name="Gouzy J."/>
            <person name="Grassa C.J."/>
            <person name="Murat F."/>
            <person name="Staton S.E."/>
            <person name="Cottret L."/>
            <person name="Lelandais-Briere C."/>
            <person name="Owens G.L."/>
            <person name="Carrere S."/>
            <person name="Mayjonade B."/>
            <person name="Legrand L."/>
            <person name="Gill N."/>
            <person name="Kane N.C."/>
            <person name="Bowers J.E."/>
            <person name="Hubner S."/>
            <person name="Bellec A."/>
            <person name="Berard A."/>
            <person name="Berges H."/>
            <person name="Blanchet N."/>
            <person name="Boniface M.C."/>
            <person name="Brunel D."/>
            <person name="Catrice O."/>
            <person name="Chaidir N."/>
            <person name="Claudel C."/>
            <person name="Donnadieu C."/>
            <person name="Faraut T."/>
            <person name="Fievet G."/>
            <person name="Helmstetter N."/>
            <person name="King M."/>
            <person name="Knapp S.J."/>
            <person name="Lai Z."/>
            <person name="Le Paslier M.C."/>
            <person name="Lippi Y."/>
            <person name="Lorenzon L."/>
            <person name="Mandel J.R."/>
            <person name="Marage G."/>
            <person name="Marchand G."/>
            <person name="Marquand E."/>
            <person name="Bret-Mestries E."/>
            <person name="Morien E."/>
            <person name="Nambeesan S."/>
            <person name="Nguyen T."/>
            <person name="Pegot-Espagnet P."/>
            <person name="Pouilly N."/>
            <person name="Raftis F."/>
            <person name="Sallet E."/>
            <person name="Schiex T."/>
            <person name="Thomas J."/>
            <person name="Vandecasteele C."/>
            <person name="Vares D."/>
            <person name="Vear F."/>
            <person name="Vautrin S."/>
            <person name="Crespi M."/>
            <person name="Mangin B."/>
            <person name="Burke J.M."/>
            <person name="Salse J."/>
            <person name="Munos S."/>
            <person name="Vincourt P."/>
            <person name="Rieseberg L.H."/>
            <person name="Langlade N.B."/>
        </authorList>
    </citation>
    <scope>NUCLEOTIDE SEQUENCE [LARGE SCALE GENOMIC DNA]</scope>
    <source>
        <strain evidence="4">cv. SF193</strain>
        <tissue evidence="2">Leaves</tissue>
    </source>
</reference>
<accession>A0A251TJQ2</accession>
<reference evidence="2" key="3">
    <citation type="submission" date="2020-06" db="EMBL/GenBank/DDBJ databases">
        <title>Helianthus annuus Genome sequencing and assembly Release 2.</title>
        <authorList>
            <person name="Gouzy J."/>
            <person name="Langlade N."/>
            <person name="Munos S."/>
        </authorList>
    </citation>
    <scope>NUCLEOTIDE SEQUENCE</scope>
    <source>
        <tissue evidence="2">Leaves</tissue>
    </source>
</reference>
<evidence type="ECO:0000313" key="2">
    <source>
        <dbReference type="EMBL" id="KAF5786134.1"/>
    </source>
</evidence>
<dbReference type="EMBL" id="MNCJ02000325">
    <property type="protein sequence ID" value="KAF5786134.1"/>
    <property type="molecule type" value="Genomic_DNA"/>
</dbReference>
<dbReference type="AlphaFoldDB" id="A0A251TJQ2"/>
<organism evidence="3 4">
    <name type="scientific">Helianthus annuus</name>
    <name type="common">Common sunflower</name>
    <dbReference type="NCBI Taxonomy" id="4232"/>
    <lineage>
        <taxon>Eukaryota</taxon>
        <taxon>Viridiplantae</taxon>
        <taxon>Streptophyta</taxon>
        <taxon>Embryophyta</taxon>
        <taxon>Tracheophyta</taxon>
        <taxon>Spermatophyta</taxon>
        <taxon>Magnoliopsida</taxon>
        <taxon>eudicotyledons</taxon>
        <taxon>Gunneridae</taxon>
        <taxon>Pentapetalae</taxon>
        <taxon>asterids</taxon>
        <taxon>campanulids</taxon>
        <taxon>Asterales</taxon>
        <taxon>Asteraceae</taxon>
        <taxon>Asteroideae</taxon>
        <taxon>Heliantheae alliance</taxon>
        <taxon>Heliantheae</taxon>
        <taxon>Helianthus</taxon>
    </lineage>
</organism>
<name>A0A251TJQ2_HELAN</name>
<evidence type="ECO:0000313" key="4">
    <source>
        <dbReference type="Proteomes" id="UP000215914"/>
    </source>
</evidence>
<gene>
    <name evidence="3" type="ORF">HannXRQ_Chr10g0297431</name>
    <name evidence="2" type="ORF">HanXRQr2_Chr10g0437131</name>
</gene>
<reference evidence="3" key="2">
    <citation type="submission" date="2017-02" db="EMBL/GenBank/DDBJ databases">
        <title>Sunflower complete genome.</title>
        <authorList>
            <person name="Langlade N."/>
            <person name="Munos S."/>
        </authorList>
    </citation>
    <scope>NUCLEOTIDE SEQUENCE [LARGE SCALE GENOMIC DNA]</scope>
    <source>
        <tissue evidence="3">Leaves</tissue>
    </source>
</reference>
<evidence type="ECO:0000313" key="3">
    <source>
        <dbReference type="EMBL" id="OTG11320.1"/>
    </source>
</evidence>
<feature type="compositionally biased region" description="Low complexity" evidence="1">
    <location>
        <begin position="16"/>
        <end position="33"/>
    </location>
</feature>
<sequence length="209" mass="23054">MLSISLVTSSPATGASDRTLTDTSSPTPLLHPHFFPPPLVSTYRQPEQTKPPPFLVAAGSNKNNTAITAATARHRNGERVRRMREIERRERKDGGEGAAPPLTAATIAAWRWFVSRSDDFSGASRLGRTLDLSGLVWFESRVRLRIISNSGQIWSCLGSGQQRVRVMVWFNSGFNSGQNWSRGILCNRLMGFGSSQFSMDRVFGLSQLG</sequence>
<feature type="region of interest" description="Disordered" evidence="1">
    <location>
        <begin position="1"/>
        <end position="49"/>
    </location>
</feature>
<feature type="compositionally biased region" description="Polar residues" evidence="1">
    <location>
        <begin position="1"/>
        <end position="13"/>
    </location>
</feature>
<keyword evidence="4" id="KW-1185">Reference proteome</keyword>